<dbReference type="AlphaFoldDB" id="A0A4Y9ACC7"/>
<dbReference type="OrthoDB" id="1645744at2"/>
<accession>A0A4Y9ACC7</accession>
<dbReference type="Proteomes" id="UP000298484">
    <property type="component" value="Unassembled WGS sequence"/>
</dbReference>
<protein>
    <submittedName>
        <fullName evidence="1">Uncharacterized protein</fullName>
    </submittedName>
</protein>
<name>A0A4Y9ACC7_9BACI</name>
<sequence length="204" mass="23680">MEGKTAYFLFTDTGTYLSRLINFVTKQPLNHVSIGFDPELKEVCSFGRKRPRNPFIGGFVKEDIRSDFLRSSDCAIYTFKLTEEECARVKERIAEIELRKRNYKYNFLGLFGVLLQVELNRDDALFCSQFVATVLSDVKSIRFYKPVCFVTPADIRNHKGMELVYQGRLEDYQPAREEQRTTAKGAKGSFVYILTEKVKRLVIR</sequence>
<evidence type="ECO:0000313" key="2">
    <source>
        <dbReference type="Proteomes" id="UP000298484"/>
    </source>
</evidence>
<evidence type="ECO:0000313" key="1">
    <source>
        <dbReference type="EMBL" id="TFJ93446.1"/>
    </source>
</evidence>
<proteinExistence type="predicted"/>
<dbReference type="InterPro" id="IPR038765">
    <property type="entry name" value="Papain-like_cys_pep_sf"/>
</dbReference>
<reference evidence="1 2" key="1">
    <citation type="submission" date="2019-03" db="EMBL/GenBank/DDBJ databases">
        <title>Genome sequence of Lentibacillus salicampi ATCC BAA-719.</title>
        <authorList>
            <person name="Maclea K.S."/>
            <person name="Simoes Junior M."/>
        </authorList>
    </citation>
    <scope>NUCLEOTIDE SEQUENCE [LARGE SCALE GENOMIC DNA]</scope>
    <source>
        <strain evidence="1 2">ATCC BAA-719</strain>
    </source>
</reference>
<dbReference type="Gene3D" id="3.90.1720.10">
    <property type="entry name" value="endopeptidase domain like (from Nostoc punctiforme)"/>
    <property type="match status" value="1"/>
</dbReference>
<dbReference type="EMBL" id="SRHY01000006">
    <property type="protein sequence ID" value="TFJ93446.1"/>
    <property type="molecule type" value="Genomic_DNA"/>
</dbReference>
<dbReference type="RefSeq" id="WP_135109528.1">
    <property type="nucleotide sequence ID" value="NZ_SRHY01000006.1"/>
</dbReference>
<gene>
    <name evidence="1" type="ORF">E4U82_07200</name>
</gene>
<keyword evidence="2" id="KW-1185">Reference proteome</keyword>
<dbReference type="SUPFAM" id="SSF54001">
    <property type="entry name" value="Cysteine proteinases"/>
    <property type="match status" value="1"/>
</dbReference>
<organism evidence="1 2">
    <name type="scientific">Lentibacillus salicampi</name>
    <dbReference type="NCBI Taxonomy" id="175306"/>
    <lineage>
        <taxon>Bacteria</taxon>
        <taxon>Bacillati</taxon>
        <taxon>Bacillota</taxon>
        <taxon>Bacilli</taxon>
        <taxon>Bacillales</taxon>
        <taxon>Bacillaceae</taxon>
        <taxon>Lentibacillus</taxon>
    </lineage>
</organism>
<comment type="caution">
    <text evidence="1">The sequence shown here is derived from an EMBL/GenBank/DDBJ whole genome shotgun (WGS) entry which is preliminary data.</text>
</comment>